<dbReference type="Pfam" id="PF18462">
    <property type="entry name" value="DUF5612"/>
    <property type="match status" value="1"/>
</dbReference>
<protein>
    <submittedName>
        <fullName evidence="2">Uncharacterized protein ehbQ</fullName>
    </submittedName>
</protein>
<dbReference type="EMBL" id="AJ243656">
    <property type="protein sequence ID" value="CAB52794.1"/>
    <property type="molecule type" value="Genomic_DNA"/>
</dbReference>
<dbReference type="SUPFAM" id="SSF55021">
    <property type="entry name" value="ACT-like"/>
    <property type="match status" value="1"/>
</dbReference>
<accession>Q9V2X4</accession>
<name>Q9V2X4_METTF</name>
<organism evidence="2">
    <name type="scientific">Methanothermobacter thermautotrophicus</name>
    <name type="common">Methanobacterium thermoformicicum</name>
    <dbReference type="NCBI Taxonomy" id="145262"/>
    <lineage>
        <taxon>Archaea</taxon>
        <taxon>Methanobacteriati</taxon>
        <taxon>Methanobacteriota</taxon>
        <taxon>Methanomada group</taxon>
        <taxon>Methanobacteria</taxon>
        <taxon>Methanobacteriales</taxon>
        <taxon>Methanobacteriaceae</taxon>
        <taxon>Methanothermobacter</taxon>
    </lineage>
</organism>
<dbReference type="InterPro" id="IPR011006">
    <property type="entry name" value="CheY-like_superfamily"/>
</dbReference>
<dbReference type="InterPro" id="IPR045865">
    <property type="entry name" value="ACT-like_dom_sf"/>
</dbReference>
<dbReference type="CDD" id="cd04874">
    <property type="entry name" value="ACT_Af1403"/>
    <property type="match status" value="1"/>
</dbReference>
<dbReference type="SUPFAM" id="SSF52172">
    <property type="entry name" value="CheY-like"/>
    <property type="match status" value="1"/>
</dbReference>
<dbReference type="Pfam" id="PF01842">
    <property type="entry name" value="ACT"/>
    <property type="match status" value="1"/>
</dbReference>
<dbReference type="Gene3D" id="3.40.50.10550">
    <property type="entry name" value="Hypothetical protein af1403, domain 2"/>
    <property type="match status" value="1"/>
</dbReference>
<feature type="domain" description="ACT" evidence="1">
    <location>
        <begin position="5"/>
        <end position="77"/>
    </location>
</feature>
<evidence type="ECO:0000313" key="2">
    <source>
        <dbReference type="EMBL" id="CAB52794.1"/>
    </source>
</evidence>
<gene>
    <name evidence="2" type="primary">ehbQ</name>
</gene>
<sequence>MSSAALSIKTVERPGVLSEITGMIASRNINITYAHLYVERDGHGSIYMELEDVEDMESLLDEIRASKTVVDVRVHRSLEEIYGKRIIIIGGGAQVSQVAMGAISEADRHNIRGERISIDTIPLVGEAELAEAVSAVGRLPRVAALVLAGSLMGGEIQRIQKASREYF</sequence>
<dbReference type="InterPro" id="IPR002912">
    <property type="entry name" value="ACT_dom"/>
</dbReference>
<dbReference type="InterPro" id="IPR040537">
    <property type="entry name" value="DUF5612"/>
</dbReference>
<dbReference type="AlphaFoldDB" id="Q9V2X4"/>
<dbReference type="Gene3D" id="3.30.70.260">
    <property type="match status" value="1"/>
</dbReference>
<reference evidence="2" key="1">
    <citation type="submission" date="1999-08" db="EMBL/GenBank/DDBJ databases">
        <title>Methanobacterium thermoautotrophicum encodes two multisubunit membrane-bound [NiFe] hydrogenases.Transcription of the operons and sequence analysis of the deduced proteins.</title>
        <authorList>
            <person name="Tersteegen A."/>
            <person name="Hedderich R."/>
        </authorList>
    </citation>
    <scope>NUCLEOTIDE SEQUENCE</scope>
    <source>
        <strain evidence="2">Marburg</strain>
    </source>
</reference>
<proteinExistence type="predicted"/>
<dbReference type="PROSITE" id="PS51671">
    <property type="entry name" value="ACT"/>
    <property type="match status" value="1"/>
</dbReference>
<evidence type="ECO:0000259" key="1">
    <source>
        <dbReference type="PROSITE" id="PS51671"/>
    </source>
</evidence>